<protein>
    <recommendedName>
        <fullName evidence="4">Short-chain dehydrogenase</fullName>
    </recommendedName>
</protein>
<dbReference type="Gene3D" id="3.40.50.720">
    <property type="entry name" value="NAD(P)-binding Rossmann-like Domain"/>
    <property type="match status" value="1"/>
</dbReference>
<comment type="similarity">
    <text evidence="1">Belongs to the short-chain dehydrogenases/reductases (SDR) family.</text>
</comment>
<gene>
    <name evidence="3" type="ORF">METZ01_LOCUS312129</name>
</gene>
<proteinExistence type="inferred from homology"/>
<reference evidence="3" key="1">
    <citation type="submission" date="2018-05" db="EMBL/GenBank/DDBJ databases">
        <authorList>
            <person name="Lanie J.A."/>
            <person name="Ng W.-L."/>
            <person name="Kazmierczak K.M."/>
            <person name="Andrzejewski T.M."/>
            <person name="Davidsen T.M."/>
            <person name="Wayne K.J."/>
            <person name="Tettelin H."/>
            <person name="Glass J.I."/>
            <person name="Rusch D."/>
            <person name="Podicherti R."/>
            <person name="Tsui H.-C.T."/>
            <person name="Winkler M.E."/>
        </authorList>
    </citation>
    <scope>NUCLEOTIDE SEQUENCE</scope>
</reference>
<evidence type="ECO:0008006" key="4">
    <source>
        <dbReference type="Google" id="ProtNLM"/>
    </source>
</evidence>
<evidence type="ECO:0000256" key="2">
    <source>
        <dbReference type="ARBA" id="ARBA00023002"/>
    </source>
</evidence>
<dbReference type="AlphaFoldDB" id="A0A382NG39"/>
<organism evidence="3">
    <name type="scientific">marine metagenome</name>
    <dbReference type="NCBI Taxonomy" id="408172"/>
    <lineage>
        <taxon>unclassified sequences</taxon>
        <taxon>metagenomes</taxon>
        <taxon>ecological metagenomes</taxon>
    </lineage>
</organism>
<name>A0A382NG39_9ZZZZ</name>
<dbReference type="PRINTS" id="PR00081">
    <property type="entry name" value="GDHRDH"/>
</dbReference>
<sequence>MNNKVIWITGGSSGIGKALAYKFANEGWQVALSARREELLNEISKSNNNIHSFPLDVLDVEKCKEVFNKIVSKFKNIDIAVFSTGIHDPNSEKKLNLDSIRKIMETNFFGTINSINSVYNYFKEKKSGHISIVSSVAGYRGLPIAGAYCASKSALISYAESLYFDMKRFHVRVTVVNPGFIKTPMTDQNPFPMPMIASAEFAAEEMFKGLTKSNSFEIHFPKKFTFIMKILKIMPNWLYLKLIKKGMKLI</sequence>
<accession>A0A382NG39</accession>
<dbReference type="InterPro" id="IPR036291">
    <property type="entry name" value="NAD(P)-bd_dom_sf"/>
</dbReference>
<evidence type="ECO:0000313" key="3">
    <source>
        <dbReference type="EMBL" id="SVC59275.1"/>
    </source>
</evidence>
<dbReference type="InterPro" id="IPR002347">
    <property type="entry name" value="SDR_fam"/>
</dbReference>
<dbReference type="SUPFAM" id="SSF51735">
    <property type="entry name" value="NAD(P)-binding Rossmann-fold domains"/>
    <property type="match status" value="1"/>
</dbReference>
<evidence type="ECO:0000256" key="1">
    <source>
        <dbReference type="ARBA" id="ARBA00006484"/>
    </source>
</evidence>
<dbReference type="PANTHER" id="PTHR44196">
    <property type="entry name" value="DEHYDROGENASE/REDUCTASE SDR FAMILY MEMBER 7B"/>
    <property type="match status" value="1"/>
</dbReference>
<keyword evidence="2" id="KW-0560">Oxidoreductase</keyword>
<dbReference type="Pfam" id="PF00106">
    <property type="entry name" value="adh_short"/>
    <property type="match status" value="1"/>
</dbReference>
<dbReference type="EMBL" id="UINC01099761">
    <property type="protein sequence ID" value="SVC59275.1"/>
    <property type="molecule type" value="Genomic_DNA"/>
</dbReference>
<dbReference type="PANTHER" id="PTHR44196:SF3">
    <property type="entry name" value="SHORT CHAIN DEHYDROGENASE FAMILY PROTEIN"/>
    <property type="match status" value="1"/>
</dbReference>
<dbReference type="GO" id="GO:0016020">
    <property type="term" value="C:membrane"/>
    <property type="evidence" value="ECO:0007669"/>
    <property type="project" value="TreeGrafter"/>
</dbReference>
<dbReference type="GO" id="GO:0016491">
    <property type="term" value="F:oxidoreductase activity"/>
    <property type="evidence" value="ECO:0007669"/>
    <property type="project" value="UniProtKB-KW"/>
</dbReference>